<dbReference type="Proteomes" id="UP001177160">
    <property type="component" value="Unassembled WGS sequence"/>
</dbReference>
<dbReference type="InterPro" id="IPR032525">
    <property type="entry name" value="Peptidase_U32_C"/>
</dbReference>
<dbReference type="InterPro" id="IPR051454">
    <property type="entry name" value="RNA/ubiquinone_mod_enzymes"/>
</dbReference>
<gene>
    <name evidence="5" type="ORF">N7548_04135</name>
</gene>
<keyword evidence="6" id="KW-1185">Reference proteome</keyword>
<dbReference type="Gene3D" id="2.40.30.10">
    <property type="entry name" value="Translation factors"/>
    <property type="match status" value="1"/>
</dbReference>
<protein>
    <submittedName>
        <fullName evidence="5">U32 family peptidase</fullName>
    </submittedName>
</protein>
<keyword evidence="2" id="KW-0378">Hydrolase</keyword>
<dbReference type="Pfam" id="PF16325">
    <property type="entry name" value="Peptidase_U32_C"/>
    <property type="match status" value="1"/>
</dbReference>
<dbReference type="InterPro" id="IPR001539">
    <property type="entry name" value="Peptidase_U32"/>
</dbReference>
<reference evidence="5" key="1">
    <citation type="submission" date="2022-09" db="EMBL/GenBank/DDBJ databases">
        <title>Novel Mycoplasma species identified in domestic and wild animals.</title>
        <authorList>
            <person name="Volokhov D.V."/>
            <person name="Furtak V.A."/>
            <person name="Zagorodnyaya T.A."/>
        </authorList>
    </citation>
    <scope>NUCLEOTIDE SEQUENCE</scope>
    <source>
        <strain evidence="5">Oakley</strain>
    </source>
</reference>
<comment type="caution">
    <text evidence="5">The sequence shown here is derived from an EMBL/GenBank/DDBJ whole genome shotgun (WGS) entry which is preliminary data.</text>
</comment>
<evidence type="ECO:0000256" key="3">
    <source>
        <dbReference type="ARBA" id="ARBA00038374"/>
    </source>
</evidence>
<dbReference type="EMBL" id="JAOVQM010000002">
    <property type="protein sequence ID" value="MCV2232012.1"/>
    <property type="molecule type" value="Genomic_DNA"/>
</dbReference>
<name>A0ABT2Y5I6_9MOLU</name>
<evidence type="ECO:0000259" key="4">
    <source>
        <dbReference type="Pfam" id="PF16325"/>
    </source>
</evidence>
<dbReference type="InterPro" id="IPR011060">
    <property type="entry name" value="RibuloseP-bd_barrel"/>
</dbReference>
<keyword evidence="1" id="KW-0645">Protease</keyword>
<evidence type="ECO:0000313" key="6">
    <source>
        <dbReference type="Proteomes" id="UP001177160"/>
    </source>
</evidence>
<dbReference type="SUPFAM" id="SSF51366">
    <property type="entry name" value="Ribulose-phoshate binding barrel"/>
    <property type="match status" value="1"/>
</dbReference>
<evidence type="ECO:0000256" key="2">
    <source>
        <dbReference type="ARBA" id="ARBA00022801"/>
    </source>
</evidence>
<accession>A0ABT2Y5I6</accession>
<dbReference type="Pfam" id="PF01136">
    <property type="entry name" value="Peptidase_U32"/>
    <property type="match status" value="1"/>
</dbReference>
<dbReference type="PANTHER" id="PTHR30217">
    <property type="entry name" value="PEPTIDASE U32 FAMILY"/>
    <property type="match status" value="1"/>
</dbReference>
<comment type="similarity">
    <text evidence="3">Belongs to the peptidase U32 family.</text>
</comment>
<evidence type="ECO:0000313" key="5">
    <source>
        <dbReference type="EMBL" id="MCV2232012.1"/>
    </source>
</evidence>
<sequence length="398" mass="44676">MTELLAPAGDLEKLKIAILYGADAVFIGGMEFSLRARASNFTLDNIKEGADFCHAHGKKLYVTTNIIPHNDNMDALIEYLKGLEQAGVDAIIAASPYIVETAKKHTNIPVHISTQQSVVNGHAVRFWKDLGAERVVLGRELNIDEISNITANAGVEIEVFIHGGMCASYSGRCTLSNNMTDRDANRGGCAHSCRWNYDLYSDETLISDEKMPFSMSSKDLQTLAFIPKLIDANVSSLKIEGRMKSIHYIATVVRSYRLLMDEYLSTGKVKDISIYEKEIRKAENRLTSFGFLGGMPKAEQQLYNLRSEEPTKEFLGLVVDYDHETQIATIEQRNHFTPGELVEMVGPRYQHTFTMGEIRDSNGNLLDAARHPKQILKIHIPFEVKPYDMLRKVLVDEN</sequence>
<proteinExistence type="inferred from homology"/>
<evidence type="ECO:0000256" key="1">
    <source>
        <dbReference type="ARBA" id="ARBA00022670"/>
    </source>
</evidence>
<organism evidence="5 6">
    <name type="scientific">Paracholeplasma manati</name>
    <dbReference type="NCBI Taxonomy" id="591373"/>
    <lineage>
        <taxon>Bacteria</taxon>
        <taxon>Bacillati</taxon>
        <taxon>Mycoplasmatota</taxon>
        <taxon>Mollicutes</taxon>
        <taxon>Acholeplasmatales</taxon>
        <taxon>Acholeplasmataceae</taxon>
        <taxon>Paracholeplasma</taxon>
    </lineage>
</organism>
<dbReference type="PANTHER" id="PTHR30217:SF6">
    <property type="entry name" value="TRNA HYDROXYLATION PROTEIN P"/>
    <property type="match status" value="1"/>
</dbReference>
<feature type="domain" description="Peptidase family U32 C-terminal" evidence="4">
    <location>
        <begin position="312"/>
        <end position="391"/>
    </location>
</feature>
<dbReference type="RefSeq" id="WP_263608172.1">
    <property type="nucleotide sequence ID" value="NZ_JAOVQM010000002.1"/>
</dbReference>